<dbReference type="InterPro" id="IPR036291">
    <property type="entry name" value="NAD(P)-bd_dom_sf"/>
</dbReference>
<dbReference type="EMBL" id="CP158374">
    <property type="protein sequence ID" value="XBX80893.1"/>
    <property type="molecule type" value="Genomic_DNA"/>
</dbReference>
<proteinExistence type="predicted"/>
<dbReference type="PANTHER" id="PTHR43245:SF24">
    <property type="entry name" value="DEHYDROGENASE"/>
    <property type="match status" value="1"/>
</dbReference>
<name>A0AAU7W244_9MICO</name>
<protein>
    <submittedName>
        <fullName evidence="2">NAD(P)-dependent oxidoreductase</fullName>
    </submittedName>
</protein>
<accession>A0AAU7W244</accession>
<evidence type="ECO:0000259" key="1">
    <source>
        <dbReference type="Pfam" id="PF01370"/>
    </source>
</evidence>
<dbReference type="SUPFAM" id="SSF51735">
    <property type="entry name" value="NAD(P)-binding Rossmann-fold domains"/>
    <property type="match status" value="1"/>
</dbReference>
<dbReference type="InterPro" id="IPR001509">
    <property type="entry name" value="Epimerase_deHydtase"/>
</dbReference>
<reference evidence="2" key="1">
    <citation type="submission" date="2024-05" db="EMBL/GenBank/DDBJ databases">
        <authorList>
            <person name="Yu L."/>
        </authorList>
    </citation>
    <scope>NUCLEOTIDE SEQUENCE</scope>
    <source>
        <strain evidence="2">G08B096</strain>
    </source>
</reference>
<gene>
    <name evidence="2" type="ORF">ABIQ69_09695</name>
</gene>
<organism evidence="2">
    <name type="scientific">Agromyces sp. G08B096</name>
    <dbReference type="NCBI Taxonomy" id="3156399"/>
    <lineage>
        <taxon>Bacteria</taxon>
        <taxon>Bacillati</taxon>
        <taxon>Actinomycetota</taxon>
        <taxon>Actinomycetes</taxon>
        <taxon>Micrococcales</taxon>
        <taxon>Microbacteriaceae</taxon>
        <taxon>Agromyces</taxon>
    </lineage>
</organism>
<dbReference type="PANTHER" id="PTHR43245">
    <property type="entry name" value="BIFUNCTIONAL POLYMYXIN RESISTANCE PROTEIN ARNA"/>
    <property type="match status" value="1"/>
</dbReference>
<dbReference type="Gene3D" id="3.40.50.720">
    <property type="entry name" value="NAD(P)-binding Rossmann-like Domain"/>
    <property type="match status" value="1"/>
</dbReference>
<evidence type="ECO:0000313" key="2">
    <source>
        <dbReference type="EMBL" id="XBX80893.1"/>
    </source>
</evidence>
<feature type="domain" description="NAD-dependent epimerase/dehydratase" evidence="1">
    <location>
        <begin position="3"/>
        <end position="202"/>
    </location>
</feature>
<sequence>MRVAVTGASGFVGGAVATALANDGHRVVGYGRTPGGWAHPSGTYRVWDLARGPLRKPERVDAVVHCAALADDWVRFEDALLVNRDGTRAVVRTFPGVRLVHLSTSSVYDAFGPSVQAREDTRLPRRFLSTYSQTKALAEAELSGRDVAILRPHAVYGPGDTTLLPRVLEAVRGGRLVLPAGGRVRHSLTHIDNLVDAVRLAVIPFGPRGIFNVTDASPVVLSDVIGEFLRRRNVRARIVGIPTPAALRLAHGLERAAKVTGGRPRLTRYAVSQLGFERTYDLSAARERLRYDPRDTSLEGAEDW</sequence>
<dbReference type="InterPro" id="IPR050177">
    <property type="entry name" value="Lipid_A_modif_metabolic_enz"/>
</dbReference>
<dbReference type="Pfam" id="PF01370">
    <property type="entry name" value="Epimerase"/>
    <property type="match status" value="1"/>
</dbReference>
<dbReference type="AlphaFoldDB" id="A0AAU7W244"/>
<dbReference type="RefSeq" id="WP_350346919.1">
    <property type="nucleotide sequence ID" value="NZ_CP158374.1"/>
</dbReference>